<gene>
    <name evidence="2" type="ORF">RF679_05210</name>
</gene>
<dbReference type="SUPFAM" id="SSF53254">
    <property type="entry name" value="Phosphoglycerate mutase-like"/>
    <property type="match status" value="1"/>
</dbReference>
<dbReference type="CDD" id="cd07040">
    <property type="entry name" value="HP"/>
    <property type="match status" value="1"/>
</dbReference>
<dbReference type="Gene3D" id="3.40.50.1240">
    <property type="entry name" value="Phosphoglycerate mutase-like"/>
    <property type="match status" value="1"/>
</dbReference>
<feature type="signal peptide" evidence="1">
    <location>
        <begin position="1"/>
        <end position="27"/>
    </location>
</feature>
<evidence type="ECO:0000313" key="2">
    <source>
        <dbReference type="EMBL" id="WMW81678.1"/>
    </source>
</evidence>
<dbReference type="Pfam" id="PF00300">
    <property type="entry name" value="His_Phos_1"/>
    <property type="match status" value="1"/>
</dbReference>
<keyword evidence="2" id="KW-0378">Hydrolase</keyword>
<name>A0ABY9RKD3_9BURK</name>
<accession>A0ABY9RKD3</accession>
<dbReference type="InterPro" id="IPR013078">
    <property type="entry name" value="His_Pase_superF_clade-1"/>
</dbReference>
<dbReference type="InterPro" id="IPR029033">
    <property type="entry name" value="His_PPase_superfam"/>
</dbReference>
<dbReference type="EC" id="3.1.3.-" evidence="2"/>
<organism evidence="2 3">
    <name type="scientific">Undibacterium cyanobacteriorum</name>
    <dbReference type="NCBI Taxonomy" id="3073561"/>
    <lineage>
        <taxon>Bacteria</taxon>
        <taxon>Pseudomonadati</taxon>
        <taxon>Pseudomonadota</taxon>
        <taxon>Betaproteobacteria</taxon>
        <taxon>Burkholderiales</taxon>
        <taxon>Oxalobacteraceae</taxon>
        <taxon>Undibacterium</taxon>
    </lineage>
</organism>
<dbReference type="Proteomes" id="UP001181355">
    <property type="component" value="Chromosome"/>
</dbReference>
<keyword evidence="3" id="KW-1185">Reference proteome</keyword>
<feature type="chain" id="PRO_5047077643" evidence="1">
    <location>
        <begin position="28"/>
        <end position="166"/>
    </location>
</feature>
<keyword evidence="1" id="KW-0732">Signal</keyword>
<dbReference type="GO" id="GO:0016787">
    <property type="term" value="F:hydrolase activity"/>
    <property type="evidence" value="ECO:0007669"/>
    <property type="project" value="UniProtKB-KW"/>
</dbReference>
<evidence type="ECO:0000256" key="1">
    <source>
        <dbReference type="SAM" id="SignalP"/>
    </source>
</evidence>
<dbReference type="SMART" id="SM00855">
    <property type="entry name" value="PGAM"/>
    <property type="match status" value="1"/>
</dbReference>
<proteinExistence type="predicted"/>
<protein>
    <submittedName>
        <fullName evidence="2">Histidine phosphatase family protein</fullName>
        <ecNumber evidence="2">3.1.3.-</ecNumber>
    </submittedName>
</protein>
<reference evidence="2" key="1">
    <citation type="submission" date="2023-09" db="EMBL/GenBank/DDBJ databases">
        <title>Undibacterium sp. 20NA77.5 isolated from freshwater.</title>
        <authorList>
            <person name="Le V."/>
            <person name="Ko S.-R."/>
            <person name="Ahn C.-Y."/>
            <person name="Oh H.-M."/>
        </authorList>
    </citation>
    <scope>NUCLEOTIDE SEQUENCE</scope>
    <source>
        <strain evidence="2">20NA77.5</strain>
    </source>
</reference>
<evidence type="ECO:0000313" key="3">
    <source>
        <dbReference type="Proteomes" id="UP001181355"/>
    </source>
</evidence>
<dbReference type="EMBL" id="CP133720">
    <property type="protein sequence ID" value="WMW81678.1"/>
    <property type="molecule type" value="Genomic_DNA"/>
</dbReference>
<sequence length="166" mass="18235">MLKKLIRVCLVSSLVIVGATSALPALAFQTIVIVRHAEKVDESRDPLLSEKGMQRAQNLARMLRDANIEQIFATEYQRTQLTAKPLADSKQLSLTPYVAKESLALGQQLRGASKNTLVVAHSNTINTVLKGLGVSGQKEVAEDEFDRMVVVHLNQQGAPEVTILRY</sequence>
<dbReference type="RefSeq" id="WP_309483156.1">
    <property type="nucleotide sequence ID" value="NZ_CP133720.1"/>
</dbReference>